<comment type="caution">
    <text evidence="1">The sequence shown here is derived from an EMBL/GenBank/DDBJ whole genome shotgun (WGS) entry which is preliminary data.</text>
</comment>
<keyword evidence="2" id="KW-1185">Reference proteome</keyword>
<name>A0ABR3XQX2_9EURO</name>
<protein>
    <submittedName>
        <fullName evidence="1">Uncharacterized protein</fullName>
    </submittedName>
</protein>
<organism evidence="1 2">
    <name type="scientific">Paecilomyces lecythidis</name>
    <dbReference type="NCBI Taxonomy" id="3004212"/>
    <lineage>
        <taxon>Eukaryota</taxon>
        <taxon>Fungi</taxon>
        <taxon>Dikarya</taxon>
        <taxon>Ascomycota</taxon>
        <taxon>Pezizomycotina</taxon>
        <taxon>Eurotiomycetes</taxon>
        <taxon>Eurotiomycetidae</taxon>
        <taxon>Eurotiales</taxon>
        <taxon>Thermoascaceae</taxon>
        <taxon>Paecilomyces</taxon>
    </lineage>
</organism>
<dbReference type="EMBL" id="JAVDPF010000012">
    <property type="protein sequence ID" value="KAL1878387.1"/>
    <property type="molecule type" value="Genomic_DNA"/>
</dbReference>
<proteinExistence type="predicted"/>
<dbReference type="Gene3D" id="1.10.4160.10">
    <property type="entry name" value="Hydantoin permease"/>
    <property type="match status" value="1"/>
</dbReference>
<sequence>MSSSAGTIGTSAEVIPKPDDGSRWDRFKHAFTSWRALHNAVRLKSASSILVNEDLLPSPPKRQTWTTWNFFAYWSVE</sequence>
<reference evidence="1 2" key="1">
    <citation type="journal article" date="2024" name="IMA Fungus">
        <title>IMA Genome - F19 : A genome assembly and annotation guide to empower mycologists, including annotated draft genome sequences of Ceratocystis pirilliformis, Diaporthe australafricana, Fusarium ophioides, Paecilomyces lecythidis, and Sporothrix stenoceras.</title>
        <authorList>
            <person name="Aylward J."/>
            <person name="Wilson A.M."/>
            <person name="Visagie C.M."/>
            <person name="Spraker J."/>
            <person name="Barnes I."/>
            <person name="Buitendag C."/>
            <person name="Ceriani C."/>
            <person name="Del Mar Angel L."/>
            <person name="du Plessis D."/>
            <person name="Fuchs T."/>
            <person name="Gasser K."/>
            <person name="Kramer D."/>
            <person name="Li W."/>
            <person name="Munsamy K."/>
            <person name="Piso A."/>
            <person name="Price J.L."/>
            <person name="Sonnekus B."/>
            <person name="Thomas C."/>
            <person name="van der Nest A."/>
            <person name="van Dijk A."/>
            <person name="van Heerden A."/>
            <person name="van Vuuren N."/>
            <person name="Yilmaz N."/>
            <person name="Duong T.A."/>
            <person name="van der Merwe N.A."/>
            <person name="Wingfield M.J."/>
            <person name="Wingfield B.D."/>
        </authorList>
    </citation>
    <scope>NUCLEOTIDE SEQUENCE [LARGE SCALE GENOMIC DNA]</scope>
    <source>
        <strain evidence="1 2">CMW 18167</strain>
    </source>
</reference>
<accession>A0ABR3XQX2</accession>
<evidence type="ECO:0000313" key="2">
    <source>
        <dbReference type="Proteomes" id="UP001583193"/>
    </source>
</evidence>
<evidence type="ECO:0000313" key="1">
    <source>
        <dbReference type="EMBL" id="KAL1878387.1"/>
    </source>
</evidence>
<dbReference type="Proteomes" id="UP001583193">
    <property type="component" value="Unassembled WGS sequence"/>
</dbReference>
<gene>
    <name evidence="1" type="ORF">Plec18167_004459</name>
</gene>